<accession>A0A269ZH16</accession>
<keyword evidence="1" id="KW-0805">Transcription regulation</keyword>
<gene>
    <name evidence="6" type="ORF">B8X04_00370</name>
    <name evidence="7" type="ORF">I6G59_06140</name>
</gene>
<protein>
    <submittedName>
        <fullName evidence="6">TetR family transcriptional regulator</fullName>
    </submittedName>
    <submittedName>
        <fullName evidence="7">TetR/AcrR family transcriptional regulator C-terminal domain-containing protein</fullName>
    </submittedName>
</protein>
<dbReference type="GO" id="GO:0045892">
    <property type="term" value="P:negative regulation of DNA-templated transcription"/>
    <property type="evidence" value="ECO:0007669"/>
    <property type="project" value="InterPro"/>
</dbReference>
<organism evidence="6 8">
    <name type="scientific">Brevibacterium casei</name>
    <dbReference type="NCBI Taxonomy" id="33889"/>
    <lineage>
        <taxon>Bacteria</taxon>
        <taxon>Bacillati</taxon>
        <taxon>Actinomycetota</taxon>
        <taxon>Actinomycetes</taxon>
        <taxon>Micrococcales</taxon>
        <taxon>Brevibacteriaceae</taxon>
        <taxon>Brevibacterium</taxon>
    </lineage>
</organism>
<evidence type="ECO:0000313" key="6">
    <source>
        <dbReference type="EMBL" id="PAK97073.1"/>
    </source>
</evidence>
<dbReference type="Pfam" id="PF02909">
    <property type="entry name" value="TetR_C_1"/>
    <property type="match status" value="1"/>
</dbReference>
<sequence length="222" mass="25227">MARQRLRQEDIVRAAIAFIDEFGVQSLSMRRLGMSLEVEAMALYNYVSGREELVSLAVDELIDDLFDDELMQEQPASWEAYLRFVANAMRDLALSHPRMFPLMITQPPEAPWLRPPLRSVRWVDYFLSTLQDYGFSDDRVVDAYKAFTSFLLGHLVLEVSALGIDIASEIDEDADGGEGGESLGNYPTLNRLQDMLAEDHSDREFDDGLDDLIERIRATKDA</sequence>
<evidence type="ECO:0000313" key="7">
    <source>
        <dbReference type="EMBL" id="QPS34884.1"/>
    </source>
</evidence>
<evidence type="ECO:0000256" key="4">
    <source>
        <dbReference type="PROSITE-ProRule" id="PRU00335"/>
    </source>
</evidence>
<reference evidence="7 9" key="2">
    <citation type="submission" date="2020-12" db="EMBL/GenBank/DDBJ databases">
        <title>FDA dAtabase for Regulatory Grade micrObial Sequences (FDA-ARGOS): Supporting development and validation of Infectious Disease Dx tests.</title>
        <authorList>
            <person name="Sproer C."/>
            <person name="Gronow S."/>
            <person name="Severitt S."/>
            <person name="Schroder I."/>
            <person name="Tallon L."/>
            <person name="Sadzewicz L."/>
            <person name="Zhao X."/>
            <person name="Boylan J."/>
            <person name="Ott S."/>
            <person name="Bowen H."/>
            <person name="Vavikolanu K."/>
            <person name="Mehta A."/>
            <person name="Aluvathingal J."/>
            <person name="Nadendla S."/>
            <person name="Lowell S."/>
            <person name="Myers T."/>
            <person name="Yan Y."/>
            <person name="Sichtig H."/>
        </authorList>
    </citation>
    <scope>NUCLEOTIDE SEQUENCE [LARGE SCALE GENOMIC DNA]</scope>
    <source>
        <strain evidence="7 9">FDAARGOS_902</strain>
    </source>
</reference>
<dbReference type="EMBL" id="NCWY01000001">
    <property type="protein sequence ID" value="PAK97073.1"/>
    <property type="molecule type" value="Genomic_DNA"/>
</dbReference>
<feature type="DNA-binding region" description="H-T-H motif" evidence="4">
    <location>
        <begin position="28"/>
        <end position="47"/>
    </location>
</feature>
<dbReference type="GO" id="GO:0003677">
    <property type="term" value="F:DNA binding"/>
    <property type="evidence" value="ECO:0007669"/>
    <property type="project" value="UniProtKB-UniRule"/>
</dbReference>
<dbReference type="PROSITE" id="PS50977">
    <property type="entry name" value="HTH_TETR_2"/>
    <property type="match status" value="1"/>
</dbReference>
<dbReference type="InterPro" id="IPR001647">
    <property type="entry name" value="HTH_TetR"/>
</dbReference>
<keyword evidence="3" id="KW-0804">Transcription</keyword>
<dbReference type="KEGG" id="bcau:I6G59_06140"/>
<evidence type="ECO:0000256" key="2">
    <source>
        <dbReference type="ARBA" id="ARBA00023125"/>
    </source>
</evidence>
<evidence type="ECO:0000256" key="3">
    <source>
        <dbReference type="ARBA" id="ARBA00023163"/>
    </source>
</evidence>
<dbReference type="InterPro" id="IPR004111">
    <property type="entry name" value="Repressor_TetR_C"/>
</dbReference>
<dbReference type="InterPro" id="IPR036271">
    <property type="entry name" value="Tet_transcr_reg_TetR-rel_C_sf"/>
</dbReference>
<dbReference type="Proteomes" id="UP000594979">
    <property type="component" value="Chromosome"/>
</dbReference>
<evidence type="ECO:0000256" key="1">
    <source>
        <dbReference type="ARBA" id="ARBA00023015"/>
    </source>
</evidence>
<name>A0A269ZH16_9MICO</name>
<proteinExistence type="predicted"/>
<dbReference type="EMBL" id="CP065682">
    <property type="protein sequence ID" value="QPS34884.1"/>
    <property type="molecule type" value="Genomic_DNA"/>
</dbReference>
<dbReference type="Proteomes" id="UP000216867">
    <property type="component" value="Unassembled WGS sequence"/>
</dbReference>
<evidence type="ECO:0000313" key="8">
    <source>
        <dbReference type="Proteomes" id="UP000216867"/>
    </source>
</evidence>
<evidence type="ECO:0000259" key="5">
    <source>
        <dbReference type="PROSITE" id="PS50977"/>
    </source>
</evidence>
<feature type="domain" description="HTH tetR-type" evidence="5">
    <location>
        <begin position="5"/>
        <end position="65"/>
    </location>
</feature>
<keyword evidence="2 4" id="KW-0238">DNA-binding</keyword>
<dbReference type="SUPFAM" id="SSF48498">
    <property type="entry name" value="Tetracyclin repressor-like, C-terminal domain"/>
    <property type="match status" value="1"/>
</dbReference>
<reference evidence="6 8" key="1">
    <citation type="submission" date="2017-04" db="EMBL/GenBank/DDBJ databases">
        <title>Kefir bacterial isolates.</title>
        <authorList>
            <person name="Kim Y."/>
            <person name="Blasche S."/>
            <person name="Patil K.R."/>
        </authorList>
    </citation>
    <scope>NUCLEOTIDE SEQUENCE [LARGE SCALE GENOMIC DNA]</scope>
    <source>
        <strain evidence="6 8">OG2</strain>
    </source>
</reference>
<dbReference type="InterPro" id="IPR009057">
    <property type="entry name" value="Homeodomain-like_sf"/>
</dbReference>
<dbReference type="AlphaFoldDB" id="A0A269ZH16"/>
<dbReference type="Gene3D" id="1.10.10.60">
    <property type="entry name" value="Homeodomain-like"/>
    <property type="match status" value="1"/>
</dbReference>
<dbReference type="Gene3D" id="1.10.357.10">
    <property type="entry name" value="Tetracycline Repressor, domain 2"/>
    <property type="match status" value="1"/>
</dbReference>
<dbReference type="SUPFAM" id="SSF46689">
    <property type="entry name" value="Homeodomain-like"/>
    <property type="match status" value="1"/>
</dbReference>
<evidence type="ECO:0000313" key="9">
    <source>
        <dbReference type="Proteomes" id="UP000594979"/>
    </source>
</evidence>